<dbReference type="Proteomes" id="UP001303373">
    <property type="component" value="Chromosome 2"/>
</dbReference>
<dbReference type="AlphaFoldDB" id="A0AAQ3R7R4"/>
<feature type="compositionally biased region" description="Polar residues" evidence="1">
    <location>
        <begin position="94"/>
        <end position="105"/>
    </location>
</feature>
<protein>
    <submittedName>
        <fullName evidence="2">Uncharacterized protein</fullName>
    </submittedName>
</protein>
<dbReference type="PANTHER" id="PTHR42090:SF1">
    <property type="match status" value="1"/>
</dbReference>
<proteinExistence type="predicted"/>
<evidence type="ECO:0000313" key="3">
    <source>
        <dbReference type="Proteomes" id="UP001303373"/>
    </source>
</evidence>
<organism evidence="2 3">
    <name type="scientific">Acrodontium crateriforme</name>
    <dbReference type="NCBI Taxonomy" id="150365"/>
    <lineage>
        <taxon>Eukaryota</taxon>
        <taxon>Fungi</taxon>
        <taxon>Dikarya</taxon>
        <taxon>Ascomycota</taxon>
        <taxon>Pezizomycotina</taxon>
        <taxon>Dothideomycetes</taxon>
        <taxon>Dothideomycetidae</taxon>
        <taxon>Mycosphaerellales</taxon>
        <taxon>Teratosphaeriaceae</taxon>
        <taxon>Acrodontium</taxon>
    </lineage>
</organism>
<keyword evidence="3" id="KW-1185">Reference proteome</keyword>
<name>A0AAQ3R7R4_9PEZI</name>
<evidence type="ECO:0000256" key="1">
    <source>
        <dbReference type="SAM" id="MobiDB-lite"/>
    </source>
</evidence>
<dbReference type="PANTHER" id="PTHR42090">
    <property type="match status" value="1"/>
</dbReference>
<gene>
    <name evidence="2" type="ORF">R9X50_00103200</name>
</gene>
<accession>A0AAQ3R7R4</accession>
<feature type="region of interest" description="Disordered" evidence="1">
    <location>
        <begin position="1"/>
        <end position="145"/>
    </location>
</feature>
<feature type="compositionally biased region" description="Basic and acidic residues" evidence="1">
    <location>
        <begin position="36"/>
        <end position="46"/>
    </location>
</feature>
<evidence type="ECO:0000313" key="2">
    <source>
        <dbReference type="EMBL" id="WPG98244.1"/>
    </source>
</evidence>
<feature type="compositionally biased region" description="Polar residues" evidence="1">
    <location>
        <begin position="10"/>
        <end position="19"/>
    </location>
</feature>
<sequence>MFSSIALRSPQRSFATASKQPILATRQLHSSSTCLARKDTQDRESINVESNEYSKSGGDNATAATEDAAFNPQKTSPEEERKTAKRESGGESKNPLNASPANTNLGKPAGGKPRAEGSQAETGEGSANRSGTSGGGSPRKDGGKK</sequence>
<dbReference type="EMBL" id="CP138581">
    <property type="protein sequence ID" value="WPG98244.1"/>
    <property type="molecule type" value="Genomic_DNA"/>
</dbReference>
<reference evidence="2 3" key="1">
    <citation type="submission" date="2023-11" db="EMBL/GenBank/DDBJ databases">
        <title>An acidophilic fungus is an integral part of prey digestion in a carnivorous sundew plant.</title>
        <authorList>
            <person name="Tsai I.J."/>
        </authorList>
    </citation>
    <scope>NUCLEOTIDE SEQUENCE [LARGE SCALE GENOMIC DNA]</scope>
    <source>
        <strain evidence="2">169a</strain>
    </source>
</reference>
<feature type="compositionally biased region" description="Polar residues" evidence="1">
    <location>
        <begin position="119"/>
        <end position="131"/>
    </location>
</feature>
<feature type="compositionally biased region" description="Polar residues" evidence="1">
    <location>
        <begin position="47"/>
        <end position="63"/>
    </location>
</feature>
<feature type="compositionally biased region" description="Basic and acidic residues" evidence="1">
    <location>
        <begin position="76"/>
        <end position="90"/>
    </location>
</feature>